<dbReference type="STRING" id="35760.BCHO_0216"/>
<sequence>MSMMAPSLAESPLVRFTIPEREYVGDGIPRAFNGKPLPWVAELEKDAAEGRDDYGREDRS</sequence>
<organism evidence="1 2">
    <name type="scientific">Bifidobacterium choerinum</name>
    <dbReference type="NCBI Taxonomy" id="35760"/>
    <lineage>
        <taxon>Bacteria</taxon>
        <taxon>Bacillati</taxon>
        <taxon>Actinomycetota</taxon>
        <taxon>Actinomycetes</taxon>
        <taxon>Bifidobacteriales</taxon>
        <taxon>Bifidobacteriaceae</taxon>
        <taxon>Bifidobacterium</taxon>
    </lineage>
</organism>
<keyword evidence="2" id="KW-1185">Reference proteome</keyword>
<dbReference type="EMBL" id="JGYU01000002">
    <property type="protein sequence ID" value="KFI58133.1"/>
    <property type="molecule type" value="Genomic_DNA"/>
</dbReference>
<proteinExistence type="predicted"/>
<reference evidence="1 2" key="1">
    <citation type="submission" date="2014-03" db="EMBL/GenBank/DDBJ databases">
        <title>Genomics of Bifidobacteria.</title>
        <authorList>
            <person name="Ventura M."/>
            <person name="Milani C."/>
            <person name="Lugli G.A."/>
        </authorList>
    </citation>
    <scope>NUCLEOTIDE SEQUENCE [LARGE SCALE GENOMIC DNA]</scope>
    <source>
        <strain evidence="1 2">LMG 10510</strain>
    </source>
</reference>
<comment type="caution">
    <text evidence="1">The sequence shown here is derived from an EMBL/GenBank/DDBJ whole genome shotgun (WGS) entry which is preliminary data.</text>
</comment>
<accession>A0A087AH83</accession>
<evidence type="ECO:0000313" key="1">
    <source>
        <dbReference type="EMBL" id="KFI58133.1"/>
    </source>
</evidence>
<dbReference type="eggNOG" id="ENOG5031Y65">
    <property type="taxonomic scope" value="Bacteria"/>
</dbReference>
<gene>
    <name evidence="1" type="ORF">BCHO_0216</name>
</gene>
<evidence type="ECO:0000313" key="2">
    <source>
        <dbReference type="Proteomes" id="UP000028995"/>
    </source>
</evidence>
<dbReference type="Proteomes" id="UP000028995">
    <property type="component" value="Unassembled WGS sequence"/>
</dbReference>
<dbReference type="AlphaFoldDB" id="A0A087AH83"/>
<dbReference type="RefSeq" id="WP_034247930.1">
    <property type="nucleotide sequence ID" value="NZ_JGYU01000002.1"/>
</dbReference>
<protein>
    <submittedName>
        <fullName evidence="1">Uncharacterized protein</fullName>
    </submittedName>
</protein>
<name>A0A087AH83_9BIFI</name>